<dbReference type="SUPFAM" id="SSF46785">
    <property type="entry name" value="Winged helix' DNA-binding domain"/>
    <property type="match status" value="1"/>
</dbReference>
<gene>
    <name evidence="6" type="ORF">COX00_03540</name>
</gene>
<dbReference type="InterPro" id="IPR029016">
    <property type="entry name" value="GAF-like_dom_sf"/>
</dbReference>
<dbReference type="InterPro" id="IPR002571">
    <property type="entry name" value="HrcA"/>
</dbReference>
<dbReference type="PANTHER" id="PTHR34824">
    <property type="entry name" value="HEAT-INDUCIBLE TRANSCRIPTION REPRESSOR HRCA"/>
    <property type="match status" value="1"/>
</dbReference>
<evidence type="ECO:0000256" key="3">
    <source>
        <dbReference type="ARBA" id="ARBA00023016"/>
    </source>
</evidence>
<dbReference type="GO" id="GO:0045892">
    <property type="term" value="P:negative regulation of DNA-templated transcription"/>
    <property type="evidence" value="ECO:0007669"/>
    <property type="project" value="TreeGrafter"/>
</dbReference>
<dbReference type="InterPro" id="IPR021153">
    <property type="entry name" value="HrcA_C"/>
</dbReference>
<feature type="domain" description="Heat-inducible transcription repressor HrcA C-terminal" evidence="5">
    <location>
        <begin position="103"/>
        <end position="215"/>
    </location>
</feature>
<evidence type="ECO:0000256" key="4">
    <source>
        <dbReference type="ARBA" id="ARBA00023163"/>
    </source>
</evidence>
<sequence length="231" mass="25549">MTASMDERLLNLLRIVVEDYIGTSEPVASGGLVERYKLQVSPATIRNWFTELDKAGLLLQPHTSGGRVPTEQGYKQYVDHFITEKPVSKRDRDKLAISATTPRNEGQRVKSVAKMLAELSGLAVIVAHSEADTYYTGLSQLFAQPEFREWQRVVSLSELLDHLDDTLSALRQRSFIAPQILIGEECPFGQACSAVLGSTEEGLVGILGPIRMDYQYSSGLMRTAMDAISQV</sequence>
<dbReference type="EMBL" id="PCSZ01000067">
    <property type="protein sequence ID" value="PIP60370.1"/>
    <property type="molecule type" value="Genomic_DNA"/>
</dbReference>
<keyword evidence="2" id="KW-0805">Transcription regulation</keyword>
<dbReference type="PANTHER" id="PTHR34824:SF1">
    <property type="entry name" value="HEAT-INDUCIBLE TRANSCRIPTION REPRESSOR HRCA"/>
    <property type="match status" value="1"/>
</dbReference>
<proteinExistence type="predicted"/>
<evidence type="ECO:0000313" key="7">
    <source>
        <dbReference type="Proteomes" id="UP000231581"/>
    </source>
</evidence>
<dbReference type="SUPFAM" id="SSF55781">
    <property type="entry name" value="GAF domain-like"/>
    <property type="match status" value="1"/>
</dbReference>
<reference evidence="6 7" key="1">
    <citation type="submission" date="2017-09" db="EMBL/GenBank/DDBJ databases">
        <title>Depth-based differentiation of microbial function through sediment-hosted aquifers and enrichment of novel symbionts in the deep terrestrial subsurface.</title>
        <authorList>
            <person name="Probst A.J."/>
            <person name="Ladd B."/>
            <person name="Jarett J.K."/>
            <person name="Geller-Mcgrath D.E."/>
            <person name="Sieber C.M."/>
            <person name="Emerson J.B."/>
            <person name="Anantharaman K."/>
            <person name="Thomas B.C."/>
            <person name="Malmstrom R."/>
            <person name="Stieglmeier M."/>
            <person name="Klingl A."/>
            <person name="Woyke T."/>
            <person name="Ryan C.M."/>
            <person name="Banfield J.F."/>
        </authorList>
    </citation>
    <scope>NUCLEOTIDE SEQUENCE [LARGE SCALE GENOMIC DNA]</scope>
    <source>
        <strain evidence="6">CG22_combo_CG10-13_8_21_14_all_47_17</strain>
    </source>
</reference>
<dbReference type="GO" id="GO:0003677">
    <property type="term" value="F:DNA binding"/>
    <property type="evidence" value="ECO:0007669"/>
    <property type="project" value="InterPro"/>
</dbReference>
<keyword evidence="3" id="KW-0346">Stress response</keyword>
<keyword evidence="4" id="KW-0804">Transcription</keyword>
<comment type="caution">
    <text evidence="6">The sequence shown here is derived from an EMBL/GenBank/DDBJ whole genome shotgun (WGS) entry which is preliminary data.</text>
</comment>
<evidence type="ECO:0000259" key="5">
    <source>
        <dbReference type="Pfam" id="PF01628"/>
    </source>
</evidence>
<dbReference type="Gene3D" id="3.30.450.40">
    <property type="match status" value="1"/>
</dbReference>
<name>A0A2H0BTI4_9BACT</name>
<evidence type="ECO:0000256" key="2">
    <source>
        <dbReference type="ARBA" id="ARBA00023015"/>
    </source>
</evidence>
<evidence type="ECO:0000313" key="6">
    <source>
        <dbReference type="EMBL" id="PIP60370.1"/>
    </source>
</evidence>
<accession>A0A2H0BTI4</accession>
<dbReference type="Gene3D" id="1.10.10.10">
    <property type="entry name" value="Winged helix-like DNA-binding domain superfamily/Winged helix DNA-binding domain"/>
    <property type="match status" value="1"/>
</dbReference>
<dbReference type="InterPro" id="IPR036388">
    <property type="entry name" value="WH-like_DNA-bd_sf"/>
</dbReference>
<evidence type="ECO:0000256" key="1">
    <source>
        <dbReference type="ARBA" id="ARBA00022491"/>
    </source>
</evidence>
<dbReference type="Pfam" id="PF01628">
    <property type="entry name" value="HrcA"/>
    <property type="match status" value="1"/>
</dbReference>
<keyword evidence="1" id="KW-0678">Repressor</keyword>
<organism evidence="6 7">
    <name type="scientific">Candidatus Uhrbacteria bacterium CG22_combo_CG10-13_8_21_14_all_47_17</name>
    <dbReference type="NCBI Taxonomy" id="1975041"/>
    <lineage>
        <taxon>Bacteria</taxon>
        <taxon>Candidatus Uhriibacteriota</taxon>
    </lineage>
</organism>
<dbReference type="Proteomes" id="UP000231581">
    <property type="component" value="Unassembled WGS sequence"/>
</dbReference>
<protein>
    <recommendedName>
        <fullName evidence="5">Heat-inducible transcription repressor HrcA C-terminal domain-containing protein</fullName>
    </recommendedName>
</protein>
<dbReference type="InterPro" id="IPR036390">
    <property type="entry name" value="WH_DNA-bd_sf"/>
</dbReference>
<dbReference type="AlphaFoldDB" id="A0A2H0BTI4"/>